<comment type="caution">
    <text evidence="2">The sequence shown here is derived from an EMBL/GenBank/DDBJ whole genome shotgun (WGS) entry which is preliminary data.</text>
</comment>
<organism evidence="2 3">
    <name type="scientific">Dimorphilus gyrociliatus</name>
    <dbReference type="NCBI Taxonomy" id="2664684"/>
    <lineage>
        <taxon>Eukaryota</taxon>
        <taxon>Metazoa</taxon>
        <taxon>Spiralia</taxon>
        <taxon>Lophotrochozoa</taxon>
        <taxon>Annelida</taxon>
        <taxon>Polychaeta</taxon>
        <taxon>Polychaeta incertae sedis</taxon>
        <taxon>Dinophilidae</taxon>
        <taxon>Dimorphilus</taxon>
    </lineage>
</organism>
<evidence type="ECO:0000313" key="3">
    <source>
        <dbReference type="Proteomes" id="UP000549394"/>
    </source>
</evidence>
<dbReference type="SUPFAM" id="SSF50978">
    <property type="entry name" value="WD40 repeat-like"/>
    <property type="match status" value="1"/>
</dbReference>
<dbReference type="EMBL" id="CAJFCJ010000024">
    <property type="protein sequence ID" value="CAD5125037.1"/>
    <property type="molecule type" value="Genomic_DNA"/>
</dbReference>
<name>A0A7I8WA76_9ANNE</name>
<dbReference type="Proteomes" id="UP000549394">
    <property type="component" value="Unassembled WGS sequence"/>
</dbReference>
<dbReference type="Pfam" id="PF25460">
    <property type="entry name" value="Beta-prop_Aladin"/>
    <property type="match status" value="1"/>
</dbReference>
<dbReference type="InterPro" id="IPR045139">
    <property type="entry name" value="Aladin"/>
</dbReference>
<dbReference type="InterPro" id="IPR057403">
    <property type="entry name" value="Beta-prop_Aladin"/>
</dbReference>
<dbReference type="GO" id="GO:0005643">
    <property type="term" value="C:nuclear pore"/>
    <property type="evidence" value="ECO:0007669"/>
    <property type="project" value="TreeGrafter"/>
</dbReference>
<dbReference type="InterPro" id="IPR015943">
    <property type="entry name" value="WD40/YVTN_repeat-like_dom_sf"/>
</dbReference>
<dbReference type="PANTHER" id="PTHR14494">
    <property type="entry name" value="ALADIN/ADRACALIN/AAAS"/>
    <property type="match status" value="1"/>
</dbReference>
<accession>A0A7I8WA76</accession>
<protein>
    <submittedName>
        <fullName evidence="2">DgyrCDS13281</fullName>
    </submittedName>
</protein>
<dbReference type="Gene3D" id="2.130.10.10">
    <property type="entry name" value="YVTN repeat-like/Quinoprotein amine dehydrogenase"/>
    <property type="match status" value="1"/>
</dbReference>
<reference evidence="2 3" key="1">
    <citation type="submission" date="2020-08" db="EMBL/GenBank/DDBJ databases">
        <authorList>
            <person name="Hejnol A."/>
        </authorList>
    </citation>
    <scope>NUCLEOTIDE SEQUENCE [LARGE SCALE GENOMIC DNA]</scope>
</reference>
<dbReference type="SMART" id="SM00320">
    <property type="entry name" value="WD40"/>
    <property type="match status" value="4"/>
</dbReference>
<dbReference type="GO" id="GO:0006913">
    <property type="term" value="P:nucleocytoplasmic transport"/>
    <property type="evidence" value="ECO:0007669"/>
    <property type="project" value="TreeGrafter"/>
</dbReference>
<proteinExistence type="predicted"/>
<sequence length="488" mass="54688">MQDRKTVSICSLKQFPPPAGEDYVTIYEKGGSLFHEPLAEAINYGKSLRFPQVNISQELSRPSMSRESAKSAFLDCGGKPSLTQIWQEDGLHGIISSVLEDHPENSKLKSYIKKSIECLLSYISNSPIANDRLLSKISTNNNWKSGSVRCLDWHTFADKLAICFKDDTIKIYSCQTKVISVTPLLKHNKQVNVCKIAWRPYIASVLAVGCENGILIWKIDPTSLASRPTNMELLEGHKPICDIVWHPYGNLLASASPIDNSVMVWDVELGRREPLKRFGGGVSLLRWSDDGSRLLSSYTSSLFRVWDTQTWQYEKWSLSGRGSMTAACWNKNRLIFANDSQPYLHCIVFHNAENCTSEIGSMQCIDVTTCTTNTMSGEEVRVGGIVRDIKWTSERLAVLFRETSFVALFSTSTRPSFSVLPIGFVRGPNNSIPMLIDLKSNSGKGIILTMIWSEDTLTYIPLCTSTEENTIYESFTEFEPSAIYSTVM</sequence>
<dbReference type="InterPro" id="IPR036322">
    <property type="entry name" value="WD40_repeat_dom_sf"/>
</dbReference>
<evidence type="ECO:0000313" key="2">
    <source>
        <dbReference type="EMBL" id="CAD5125037.1"/>
    </source>
</evidence>
<dbReference type="OrthoDB" id="411991at2759"/>
<gene>
    <name evidence="2" type="ORF">DGYR_LOCUS12486</name>
</gene>
<evidence type="ECO:0000259" key="1">
    <source>
        <dbReference type="Pfam" id="PF25460"/>
    </source>
</evidence>
<dbReference type="InterPro" id="IPR001680">
    <property type="entry name" value="WD40_rpt"/>
</dbReference>
<keyword evidence="3" id="KW-1185">Reference proteome</keyword>
<feature type="domain" description="Aladin seven-bladed propeller" evidence="1">
    <location>
        <begin position="131"/>
        <end position="462"/>
    </location>
</feature>
<dbReference type="PANTHER" id="PTHR14494:SF0">
    <property type="entry name" value="ALADIN"/>
    <property type="match status" value="1"/>
</dbReference>
<dbReference type="AlphaFoldDB" id="A0A7I8WA76"/>